<evidence type="ECO:0000313" key="1">
    <source>
        <dbReference type="EMBL" id="OUY06073.1"/>
    </source>
</evidence>
<dbReference type="EMBL" id="NEXX01000006">
    <property type="protein sequence ID" value="OUY06073.1"/>
    <property type="molecule type" value="Genomic_DNA"/>
</dbReference>
<dbReference type="Proteomes" id="UP000196536">
    <property type="component" value="Unassembled WGS sequence"/>
</dbReference>
<evidence type="ECO:0000313" key="2">
    <source>
        <dbReference type="Proteomes" id="UP000196536"/>
    </source>
</evidence>
<comment type="caution">
    <text evidence="1">The sequence shown here is derived from an EMBL/GenBank/DDBJ whole genome shotgun (WGS) entry which is preliminary data.</text>
</comment>
<accession>A0A1Z9YV64</accession>
<organism evidence="1 2">
    <name type="scientific">Acinetobacter populi</name>
    <dbReference type="NCBI Taxonomy" id="1582270"/>
    <lineage>
        <taxon>Bacteria</taxon>
        <taxon>Pseudomonadati</taxon>
        <taxon>Pseudomonadota</taxon>
        <taxon>Gammaproteobacteria</taxon>
        <taxon>Moraxellales</taxon>
        <taxon>Moraxellaceae</taxon>
        <taxon>Acinetobacter</taxon>
    </lineage>
</organism>
<reference evidence="1 2" key="1">
    <citation type="submission" date="2017-05" db="EMBL/GenBank/DDBJ databases">
        <title>Acinetobacter populi ANC 5415 (= PBJ7), whole genome shotgun sequencing project.</title>
        <authorList>
            <person name="Nemec A."/>
            <person name="Radolfova-Krizova L."/>
        </authorList>
    </citation>
    <scope>NUCLEOTIDE SEQUENCE [LARGE SCALE GENOMIC DNA]</scope>
    <source>
        <strain evidence="1 2">PBJ7</strain>
    </source>
</reference>
<dbReference type="RefSeq" id="WP_087621625.1">
    <property type="nucleotide sequence ID" value="NZ_JAKVJF010000045.1"/>
</dbReference>
<name>A0A1Z9YV64_9GAMM</name>
<dbReference type="AlphaFoldDB" id="A0A1Z9YV64"/>
<protein>
    <submittedName>
        <fullName evidence="1">Uncharacterized protein</fullName>
    </submittedName>
</protein>
<sequence length="151" mass="17303">MQQDIVHESALDLTQEQIQRLIATSTGFIEAYVIPVYGDAPILLPQNMVLSAMNVPANVSEVEWHDKHLPTYIVHRPELHEVTALVIEGDDESTRFAILCDAMPDSMRLRISGVLDVERETPKFVYQYVKVDEQQYQIPHLSNIQKDLFQN</sequence>
<dbReference type="OrthoDB" id="6703403at2"/>
<gene>
    <name evidence="1" type="ORF">CAP51_15365</name>
</gene>
<keyword evidence="2" id="KW-1185">Reference proteome</keyword>
<proteinExistence type="predicted"/>